<dbReference type="GO" id="GO:0006346">
    <property type="term" value="P:DNA methylation-dependent constitutive heterochromatin formation"/>
    <property type="evidence" value="ECO:0007669"/>
    <property type="project" value="InterPro"/>
</dbReference>
<feature type="compositionally biased region" description="Acidic residues" evidence="12">
    <location>
        <begin position="169"/>
        <end position="180"/>
    </location>
</feature>
<dbReference type="InterPro" id="IPR029063">
    <property type="entry name" value="SAM-dependent_MTases_sf"/>
</dbReference>
<dbReference type="PROSITE" id="PS51679">
    <property type="entry name" value="SAM_MT_C5"/>
    <property type="match status" value="1"/>
</dbReference>
<dbReference type="EC" id="2.1.1.37" evidence="11"/>
<evidence type="ECO:0000256" key="8">
    <source>
        <dbReference type="PIRSR" id="PIRSR037404-1"/>
    </source>
</evidence>
<keyword evidence="15" id="KW-1185">Reference proteome</keyword>
<sequence length="1284" mass="145272">MRVSRKRRHVPTPGETARPKRGSVTCTAPPRATSPEFWVEVPVLTKSKPALRLAKQTTPVRKATPPSVDFWVEVPPLPKRTTVNQPPTDTHELSEDEVMEDRDLLVPGETFVDGINDDDEDVPVRELTDFSIYDWDSLKFIPVENLLQISDGHLYGASGIVKRHVNESNVDEDEDEESDDGSSLGEFTHRSKLSKILEFNIHHLPEKSLELDPKIYIRTEFAWYILDVPSHNYLPFYVELWIKHRLVHLIVSASVDDVDTDYDEFVRFLKVTPDSPEEVTLAIDIIGRELTEADLLSDDAKAYVTATIDDLCEDSPQLRRAIYRVPLICSLRKATEDRVDSETATKGVIKAKAKAKRRLNDMEKDVLLHRNKTVVTPAVARIAHKLFVQTLRIAGESLQNDTAEDVSVATAEMHVHSTDPALIEWEKESQTVPNHFQRVRIDGALYCAGDIVIVEKGEDTNQVRERNAATEKARTSNSLANTKWFCKICYMYEKADTVKSKSKTETVRKKYFHAQWLQHGSQVLLQETAHSNGLFFINECDDLPLECIYQRCNLRLLRSNEDEPPDEPGSGTGGENDFHAGLTWDQDQSAFVEISPDVISCALRKCKRHKPCIACGIRSLHEDRAAWKKLTSEGISGHDVDYHVHDFVYLRSPSWQAELYDIAQIVGFDFGKHEKQNDDTEPPLQNDERRLFQTNVIADVDPSDIDGKAYVLASSQNNLEEWLSQDDTFFVDRFAETVDVNCLDDLHEVPGCLHQCKICLKQRRSEVKEQNRLLERWGPLRGLELFAGAGGLSTGLELSGFVETKWAVEFSPSAALTYSRNHPGAIIYNQCTNLLLRHAIDTAEGKEPEPLKDLRPGDSAMSLPPMPKRGEVDFVYGGPPCQSFSMMNHHKKDDDVRNTLVCNMLAYVEFYRPSYFLLENVVGLLSYSLKGQASKQGVRMGIVKFVIRTLTCLGYQVHFKVLQAGQYGAPQGRRRVIFWGSKRDVPLPQFPIPTHCFPKPMHHFNLENGDSLHPATRANVDETSDRSDYHQCAPLPPITVNSAIGDLPRFDWIDPHMEIKMTARDMEEAGIRMADGIPRFDAITSPEPVFPGFTTPVPYPQEPLNRYQEWIRRGAGTNVSYQYTRRFAARIVERVVNVPLHSGTGHADLPSRLKLGRLLRRKDSAYRDIYGRIDGDSFFATAMTTVAPNAKGGRLLHPNQKRIITVRECARAQGFPDTYEFLSTNVRPPDRIADQHRQIGNAVPVPLALALGKELGKALIKLYREKEAREAQDRTRSPELPVEI</sequence>
<dbReference type="GO" id="GO:0003886">
    <property type="term" value="F:DNA (cytosine-5-)-methyltransferase activity"/>
    <property type="evidence" value="ECO:0007669"/>
    <property type="project" value="UniProtKB-EC"/>
</dbReference>
<keyword evidence="3 9" id="KW-0808">Transferase</keyword>
<comment type="similarity">
    <text evidence="9 10">Belongs to the class I-like SAM-binding methyltransferase superfamily. C5-methyltransferase family.</text>
</comment>
<dbReference type="PROSITE" id="PS00095">
    <property type="entry name" value="C5_MTASE_2"/>
    <property type="match status" value="1"/>
</dbReference>
<proteinExistence type="inferred from homology"/>
<dbReference type="Pfam" id="PF00145">
    <property type="entry name" value="DNA_methylase"/>
    <property type="match status" value="2"/>
</dbReference>
<dbReference type="PANTHER" id="PTHR10629:SF52">
    <property type="entry name" value="DNA (CYTOSINE-5)-METHYLTRANSFERASE 1"/>
    <property type="match status" value="1"/>
</dbReference>
<dbReference type="Pfam" id="PF01426">
    <property type="entry name" value="BAH"/>
    <property type="match status" value="1"/>
</dbReference>
<dbReference type="Gene3D" id="3.40.50.150">
    <property type="entry name" value="Vaccinia Virus protein VP39"/>
    <property type="match status" value="1"/>
</dbReference>
<evidence type="ECO:0000256" key="7">
    <source>
        <dbReference type="ARBA" id="ARBA00023242"/>
    </source>
</evidence>
<feature type="active site" evidence="8 9">
    <location>
        <position position="881"/>
    </location>
</feature>
<dbReference type="InterPro" id="IPR031303">
    <property type="entry name" value="C5_meth_CS"/>
</dbReference>
<dbReference type="InterPro" id="IPR022702">
    <property type="entry name" value="Cytosine_MeTrfase1_RFD"/>
</dbReference>
<dbReference type="InterPro" id="IPR001025">
    <property type="entry name" value="BAH_dom"/>
</dbReference>
<dbReference type="GeneID" id="38778811"/>
<evidence type="ECO:0000256" key="10">
    <source>
        <dbReference type="RuleBase" id="RU000416"/>
    </source>
</evidence>
<dbReference type="Pfam" id="PF12047">
    <property type="entry name" value="DNMT1-RFD"/>
    <property type="match status" value="1"/>
</dbReference>
<evidence type="ECO:0000313" key="14">
    <source>
        <dbReference type="EMBL" id="GBE81894.1"/>
    </source>
</evidence>
<dbReference type="GO" id="GO:0005634">
    <property type="term" value="C:nucleus"/>
    <property type="evidence" value="ECO:0007669"/>
    <property type="project" value="UniProtKB-SubCell"/>
</dbReference>
<dbReference type="RefSeq" id="XP_027612807.1">
    <property type="nucleotide sequence ID" value="XM_027757006.1"/>
</dbReference>
<organism evidence="14 15">
    <name type="scientific">Sparassis crispa</name>
    <dbReference type="NCBI Taxonomy" id="139825"/>
    <lineage>
        <taxon>Eukaryota</taxon>
        <taxon>Fungi</taxon>
        <taxon>Dikarya</taxon>
        <taxon>Basidiomycota</taxon>
        <taxon>Agaricomycotina</taxon>
        <taxon>Agaricomycetes</taxon>
        <taxon>Polyporales</taxon>
        <taxon>Sparassidaceae</taxon>
        <taxon>Sparassis</taxon>
    </lineage>
</organism>
<feature type="compositionally biased region" description="Basic residues" evidence="12">
    <location>
        <begin position="1"/>
        <end position="10"/>
    </location>
</feature>
<dbReference type="InterPro" id="IPR018117">
    <property type="entry name" value="C5_DNA_meth_AS"/>
</dbReference>
<evidence type="ECO:0000256" key="2">
    <source>
        <dbReference type="ARBA" id="ARBA00022603"/>
    </source>
</evidence>
<dbReference type="PROSITE" id="PS51038">
    <property type="entry name" value="BAH"/>
    <property type="match status" value="1"/>
</dbReference>
<keyword evidence="6" id="KW-0238">DNA-binding</keyword>
<keyword evidence="2 9" id="KW-0489">Methyltransferase</keyword>
<dbReference type="PROSITE" id="PS00094">
    <property type="entry name" value="C5_MTASE_1"/>
    <property type="match status" value="1"/>
</dbReference>
<comment type="caution">
    <text evidence="14">The sequence shown here is derived from an EMBL/GenBank/DDBJ whole genome shotgun (WGS) entry which is preliminary data.</text>
</comment>
<feature type="region of interest" description="Disordered" evidence="12">
    <location>
        <begin position="1"/>
        <end position="32"/>
    </location>
</feature>
<dbReference type="PRINTS" id="PR00105">
    <property type="entry name" value="C5METTRFRASE"/>
</dbReference>
<evidence type="ECO:0000313" key="15">
    <source>
        <dbReference type="Proteomes" id="UP000287166"/>
    </source>
</evidence>
<name>A0A401GI59_9APHY</name>
<accession>A0A401GI59</accession>
<dbReference type="GO" id="GO:0044027">
    <property type="term" value="P:negative regulation of gene expression via chromosomal CpG island methylation"/>
    <property type="evidence" value="ECO:0007669"/>
    <property type="project" value="TreeGrafter"/>
</dbReference>
<reference evidence="14 15" key="1">
    <citation type="journal article" date="2018" name="Sci. Rep.">
        <title>Genome sequence of the cauliflower mushroom Sparassis crispa (Hanabiratake) and its association with beneficial usage.</title>
        <authorList>
            <person name="Kiyama R."/>
            <person name="Furutani Y."/>
            <person name="Kawaguchi K."/>
            <person name="Nakanishi T."/>
        </authorList>
    </citation>
    <scope>NUCLEOTIDE SEQUENCE [LARGE SCALE GENOMIC DNA]</scope>
</reference>
<dbReference type="OrthoDB" id="5376140at2759"/>
<dbReference type="InParanoid" id="A0A401GI59"/>
<dbReference type="InterPro" id="IPR043151">
    <property type="entry name" value="BAH_sf"/>
</dbReference>
<evidence type="ECO:0000256" key="12">
    <source>
        <dbReference type="SAM" id="MobiDB-lite"/>
    </source>
</evidence>
<dbReference type="InterPro" id="IPR001525">
    <property type="entry name" value="C5_MeTfrase"/>
</dbReference>
<dbReference type="STRING" id="139825.A0A401GI59"/>
<dbReference type="SUPFAM" id="SSF53335">
    <property type="entry name" value="S-adenosyl-L-methionine-dependent methyltransferases"/>
    <property type="match status" value="1"/>
</dbReference>
<dbReference type="GO" id="GO:0003677">
    <property type="term" value="F:DNA binding"/>
    <property type="evidence" value="ECO:0007669"/>
    <property type="project" value="UniProtKB-KW"/>
</dbReference>
<evidence type="ECO:0000259" key="13">
    <source>
        <dbReference type="PROSITE" id="PS51038"/>
    </source>
</evidence>
<protein>
    <recommendedName>
        <fullName evidence="11">Cytosine-specific methyltransferase</fullName>
        <ecNumber evidence="11">2.1.1.37</ecNumber>
    </recommendedName>
</protein>
<keyword evidence="4 9" id="KW-0949">S-adenosyl-L-methionine</keyword>
<evidence type="ECO:0000256" key="5">
    <source>
        <dbReference type="ARBA" id="ARBA00022737"/>
    </source>
</evidence>
<evidence type="ECO:0000256" key="4">
    <source>
        <dbReference type="ARBA" id="ARBA00022691"/>
    </source>
</evidence>
<dbReference type="InterPro" id="IPR050390">
    <property type="entry name" value="C5-Methyltransferase"/>
</dbReference>
<evidence type="ECO:0000256" key="6">
    <source>
        <dbReference type="ARBA" id="ARBA00023125"/>
    </source>
</evidence>
<evidence type="ECO:0000256" key="1">
    <source>
        <dbReference type="ARBA" id="ARBA00004123"/>
    </source>
</evidence>
<dbReference type="EMBL" id="BFAD01000004">
    <property type="protein sequence ID" value="GBE81894.1"/>
    <property type="molecule type" value="Genomic_DNA"/>
</dbReference>
<feature type="domain" description="BAH" evidence="13">
    <location>
        <begin position="444"/>
        <end position="595"/>
    </location>
</feature>
<dbReference type="Gene3D" id="3.90.120.10">
    <property type="entry name" value="DNA Methylase, subunit A, domain 2"/>
    <property type="match status" value="1"/>
</dbReference>
<gene>
    <name evidence="14" type="ORF">SCP_0402680</name>
</gene>
<evidence type="ECO:0000256" key="11">
    <source>
        <dbReference type="RuleBase" id="RU000417"/>
    </source>
</evidence>
<dbReference type="NCBIfam" id="TIGR00675">
    <property type="entry name" value="dcm"/>
    <property type="match status" value="1"/>
</dbReference>
<keyword evidence="5" id="KW-0677">Repeat</keyword>
<dbReference type="PIRSF" id="PIRSF037404">
    <property type="entry name" value="DNMT1"/>
    <property type="match status" value="1"/>
</dbReference>
<dbReference type="GO" id="GO:0003682">
    <property type="term" value="F:chromatin binding"/>
    <property type="evidence" value="ECO:0007669"/>
    <property type="project" value="InterPro"/>
</dbReference>
<dbReference type="Proteomes" id="UP000287166">
    <property type="component" value="Unassembled WGS sequence"/>
</dbReference>
<keyword evidence="7" id="KW-0539">Nucleus</keyword>
<dbReference type="SMART" id="SM00439">
    <property type="entry name" value="BAH"/>
    <property type="match status" value="2"/>
</dbReference>
<evidence type="ECO:0000256" key="9">
    <source>
        <dbReference type="PROSITE-ProRule" id="PRU01016"/>
    </source>
</evidence>
<dbReference type="GO" id="GO:0032259">
    <property type="term" value="P:methylation"/>
    <property type="evidence" value="ECO:0007669"/>
    <property type="project" value="UniProtKB-KW"/>
</dbReference>
<dbReference type="PANTHER" id="PTHR10629">
    <property type="entry name" value="CYTOSINE-SPECIFIC METHYLTRANSFERASE"/>
    <property type="match status" value="1"/>
</dbReference>
<feature type="region of interest" description="Disordered" evidence="12">
    <location>
        <begin position="560"/>
        <end position="579"/>
    </location>
</feature>
<comment type="catalytic activity">
    <reaction evidence="11">
        <text>a 2'-deoxycytidine in DNA + S-adenosyl-L-methionine = a 5-methyl-2'-deoxycytidine in DNA + S-adenosyl-L-homocysteine + H(+)</text>
        <dbReference type="Rhea" id="RHEA:13681"/>
        <dbReference type="Rhea" id="RHEA-COMP:11369"/>
        <dbReference type="Rhea" id="RHEA-COMP:11370"/>
        <dbReference type="ChEBI" id="CHEBI:15378"/>
        <dbReference type="ChEBI" id="CHEBI:57856"/>
        <dbReference type="ChEBI" id="CHEBI:59789"/>
        <dbReference type="ChEBI" id="CHEBI:85452"/>
        <dbReference type="ChEBI" id="CHEBI:85454"/>
        <dbReference type="EC" id="2.1.1.37"/>
    </reaction>
</comment>
<dbReference type="Gene3D" id="2.30.30.490">
    <property type="match status" value="2"/>
</dbReference>
<evidence type="ECO:0000256" key="3">
    <source>
        <dbReference type="ARBA" id="ARBA00022679"/>
    </source>
</evidence>
<comment type="subcellular location">
    <subcellularLocation>
        <location evidence="1">Nucleus</location>
    </subcellularLocation>
</comment>
<feature type="region of interest" description="Disordered" evidence="12">
    <location>
        <begin position="167"/>
        <end position="186"/>
    </location>
</feature>